<dbReference type="Proteomes" id="UP000229784">
    <property type="component" value="Unassembled WGS sequence"/>
</dbReference>
<evidence type="ECO:0000256" key="1">
    <source>
        <dbReference type="ARBA" id="ARBA00022729"/>
    </source>
</evidence>
<evidence type="ECO:0000256" key="2">
    <source>
        <dbReference type="ARBA" id="ARBA00023157"/>
    </source>
</evidence>
<evidence type="ECO:0000313" key="5">
    <source>
        <dbReference type="Proteomes" id="UP000229784"/>
    </source>
</evidence>
<dbReference type="SUPFAM" id="SSF49899">
    <property type="entry name" value="Concanavalin A-like lectins/glucanases"/>
    <property type="match status" value="1"/>
</dbReference>
<proteinExistence type="predicted"/>
<comment type="caution">
    <text evidence="4">The sequence shown here is derived from an EMBL/GenBank/DDBJ whole genome shotgun (WGS) entry which is preliminary data.</text>
</comment>
<name>A0A2M6XUA5_9BACT</name>
<dbReference type="InterPro" id="IPR013320">
    <property type="entry name" value="ConA-like_dom_sf"/>
</dbReference>
<evidence type="ECO:0000313" key="4">
    <source>
        <dbReference type="EMBL" id="PIU15241.1"/>
    </source>
</evidence>
<dbReference type="EMBL" id="PEXQ01000047">
    <property type="protein sequence ID" value="PIU15241.1"/>
    <property type="molecule type" value="Genomic_DNA"/>
</dbReference>
<keyword evidence="2" id="KW-1015">Disulfide bond</keyword>
<keyword evidence="1" id="KW-0732">Signal</keyword>
<organism evidence="4 5">
    <name type="scientific">bacterium (Candidatus Gribaldobacteria) CG08_land_8_20_14_0_20_39_15</name>
    <dbReference type="NCBI Taxonomy" id="2014273"/>
    <lineage>
        <taxon>Bacteria</taxon>
        <taxon>Candidatus Gribaldobacteria</taxon>
    </lineage>
</organism>
<feature type="non-terminal residue" evidence="4">
    <location>
        <position position="1"/>
    </location>
</feature>
<dbReference type="AlphaFoldDB" id="A0A2M6XUA5"/>
<dbReference type="Pfam" id="PF13385">
    <property type="entry name" value="Laminin_G_3"/>
    <property type="match status" value="1"/>
</dbReference>
<dbReference type="InterPro" id="IPR006558">
    <property type="entry name" value="LamG-like"/>
</dbReference>
<protein>
    <recommendedName>
        <fullName evidence="3">LamG-like jellyroll fold domain-containing protein</fullName>
    </recommendedName>
</protein>
<dbReference type="Gene3D" id="2.60.120.200">
    <property type="match status" value="1"/>
</dbReference>
<reference evidence="5" key="1">
    <citation type="submission" date="2017-09" db="EMBL/GenBank/DDBJ databases">
        <title>Depth-based differentiation of microbial function through sediment-hosted aquifers and enrichment of novel symbionts in the deep terrestrial subsurface.</title>
        <authorList>
            <person name="Probst A.J."/>
            <person name="Ladd B."/>
            <person name="Jarett J.K."/>
            <person name="Geller-Mcgrath D.E."/>
            <person name="Sieber C.M.K."/>
            <person name="Emerson J.B."/>
            <person name="Anantharaman K."/>
            <person name="Thomas B.C."/>
            <person name="Malmstrom R."/>
            <person name="Stieglmeier M."/>
            <person name="Klingl A."/>
            <person name="Woyke T."/>
            <person name="Ryan C.M."/>
            <person name="Banfield J.F."/>
        </authorList>
    </citation>
    <scope>NUCLEOTIDE SEQUENCE [LARGE SCALE GENOMIC DNA]</scope>
</reference>
<sequence>SLTLSAWIYARTMTGDTIISKHNGQDGGITNAYMLWFNDTTGNLDFMTRALSDNTLSVAVSVTNTWHHIVATYDGLMARIYLDGVEIASEAKTGTLATNNYGVKIGAYTRTSNPAGGFFDGLIDDVRIFKEAYTQAQVQQLYAQGPLAHQPLAQH</sequence>
<evidence type="ECO:0000259" key="3">
    <source>
        <dbReference type="SMART" id="SM00560"/>
    </source>
</evidence>
<accession>A0A2M6XUA5</accession>
<dbReference type="SMART" id="SM00560">
    <property type="entry name" value="LamGL"/>
    <property type="match status" value="1"/>
</dbReference>
<feature type="domain" description="LamG-like jellyroll fold" evidence="3">
    <location>
        <begin position="1"/>
        <end position="136"/>
    </location>
</feature>
<gene>
    <name evidence="4" type="ORF">COT20_01855</name>
</gene>